<feature type="signal peptide" evidence="2">
    <location>
        <begin position="1"/>
        <end position="18"/>
    </location>
</feature>
<dbReference type="NCBIfam" id="TIGR04183">
    <property type="entry name" value="Por_Secre_tail"/>
    <property type="match status" value="1"/>
</dbReference>
<reference evidence="4 5" key="1">
    <citation type="submission" date="2019-12" db="EMBL/GenBank/DDBJ databases">
        <authorList>
            <person name="Zhao J."/>
        </authorList>
    </citation>
    <scope>NUCLEOTIDE SEQUENCE [LARGE SCALE GENOMIC DNA]</scope>
    <source>
        <strain evidence="4 5">S-15</strain>
    </source>
</reference>
<feature type="domain" description="Secretion system C-terminal sorting" evidence="3">
    <location>
        <begin position="320"/>
        <end position="388"/>
    </location>
</feature>
<keyword evidence="5" id="KW-1185">Reference proteome</keyword>
<evidence type="ECO:0000259" key="3">
    <source>
        <dbReference type="Pfam" id="PF18962"/>
    </source>
</evidence>
<evidence type="ECO:0000313" key="4">
    <source>
        <dbReference type="EMBL" id="NBG66845.1"/>
    </source>
</evidence>
<evidence type="ECO:0000313" key="5">
    <source>
        <dbReference type="Proteomes" id="UP000470771"/>
    </source>
</evidence>
<accession>A0A6N9NR06</accession>
<keyword evidence="1 2" id="KW-0732">Signal</keyword>
<comment type="caution">
    <text evidence="4">The sequence shown here is derived from an EMBL/GenBank/DDBJ whole genome shotgun (WGS) entry which is preliminary data.</text>
</comment>
<dbReference type="RefSeq" id="WP_160633802.1">
    <property type="nucleotide sequence ID" value="NZ_WWNE01000011.1"/>
</dbReference>
<feature type="chain" id="PRO_5027078958" evidence="2">
    <location>
        <begin position="19"/>
        <end position="390"/>
    </location>
</feature>
<gene>
    <name evidence="4" type="ORF">GQN54_12025</name>
</gene>
<evidence type="ECO:0000256" key="2">
    <source>
        <dbReference type="SAM" id="SignalP"/>
    </source>
</evidence>
<dbReference type="EMBL" id="WWNE01000011">
    <property type="protein sequence ID" value="NBG66845.1"/>
    <property type="molecule type" value="Genomic_DNA"/>
</dbReference>
<dbReference type="AlphaFoldDB" id="A0A6N9NR06"/>
<protein>
    <submittedName>
        <fullName evidence="4">T9SS type A sorting domain-containing protein</fullName>
    </submittedName>
</protein>
<dbReference type="Pfam" id="PF18962">
    <property type="entry name" value="Por_Secre_tail"/>
    <property type="match status" value="1"/>
</dbReference>
<dbReference type="InterPro" id="IPR026444">
    <property type="entry name" value="Secre_tail"/>
</dbReference>
<organism evidence="4 5">
    <name type="scientific">Acidiluteibacter ferrifornacis</name>
    <dbReference type="NCBI Taxonomy" id="2692424"/>
    <lineage>
        <taxon>Bacteria</taxon>
        <taxon>Pseudomonadati</taxon>
        <taxon>Bacteroidota</taxon>
        <taxon>Flavobacteriia</taxon>
        <taxon>Flavobacteriales</taxon>
        <taxon>Cryomorphaceae</taxon>
        <taxon>Acidiluteibacter</taxon>
    </lineage>
</organism>
<name>A0A6N9NR06_9FLAO</name>
<evidence type="ECO:0000256" key="1">
    <source>
        <dbReference type="ARBA" id="ARBA00022729"/>
    </source>
</evidence>
<proteinExistence type="predicted"/>
<dbReference type="Proteomes" id="UP000470771">
    <property type="component" value="Unassembled WGS sequence"/>
</dbReference>
<sequence length="390" mass="43231">MKRLIFILITTLSFSINAQIISQFDWNSGLPTTATVGPNATSVSSSAYISTGGKGGTNGLNAGTPKMDINLIIPGSPTFDVQGIDLSIDYQRDESQLDLVKRGASLLIRVSGGNVSVSYRVKDGVGSYTTVSSGNIYSIPNDDTYRTYRFYYLPSTGVGRFLVDNVEMWSNDGIDNRDLYWTPSDDVVIGALADGSGSNRAFFDNFIVGSISTTPLPITLNFFKVQKQVEHAMIEWQTASEINNDYFTIEKSIDAKSWSVLSRIDGAGNSTQIIDYSTIDQLEKAETIYYRLKQTDFNGDFSYSEIQSVEGTNFKNKVNIYPNPTSEIVNITYEELINSVEIYNLKGELHLNQLINSNTVRLNIGNYPRGTYFLKIIGTTNTSIEKVIFN</sequence>